<accession>A0ABU7EVI9</accession>
<reference evidence="2 3" key="1">
    <citation type="submission" date="2021-06" db="EMBL/GenBank/DDBJ databases">
        <authorList>
            <person name="Palmer J.M."/>
        </authorList>
    </citation>
    <scope>NUCLEOTIDE SEQUENCE [LARGE SCALE GENOMIC DNA]</scope>
    <source>
        <strain evidence="2 3">CL_MEX2019</strain>
        <tissue evidence="2">Muscle</tissue>
    </source>
</reference>
<feature type="region of interest" description="Disordered" evidence="1">
    <location>
        <begin position="111"/>
        <end position="161"/>
    </location>
</feature>
<dbReference type="EMBL" id="JAHUTJ010067325">
    <property type="protein sequence ID" value="MED6291011.1"/>
    <property type="molecule type" value="Genomic_DNA"/>
</dbReference>
<keyword evidence="3" id="KW-1185">Reference proteome</keyword>
<organism evidence="2 3">
    <name type="scientific">Characodon lateralis</name>
    <dbReference type="NCBI Taxonomy" id="208331"/>
    <lineage>
        <taxon>Eukaryota</taxon>
        <taxon>Metazoa</taxon>
        <taxon>Chordata</taxon>
        <taxon>Craniata</taxon>
        <taxon>Vertebrata</taxon>
        <taxon>Euteleostomi</taxon>
        <taxon>Actinopterygii</taxon>
        <taxon>Neopterygii</taxon>
        <taxon>Teleostei</taxon>
        <taxon>Neoteleostei</taxon>
        <taxon>Acanthomorphata</taxon>
        <taxon>Ovalentaria</taxon>
        <taxon>Atherinomorphae</taxon>
        <taxon>Cyprinodontiformes</taxon>
        <taxon>Goodeidae</taxon>
        <taxon>Characodon</taxon>
    </lineage>
</organism>
<evidence type="ECO:0000313" key="3">
    <source>
        <dbReference type="Proteomes" id="UP001352852"/>
    </source>
</evidence>
<name>A0ABU7EVI9_9TELE</name>
<sequence>AVDILKQMKEKNVVLDDNNITSVFHMLSAVVAKGGISTVRRLQDTIFTLGLAKPTANLCSPVVTAYLDSNDVSGALEAALECQKLYNQLPRIHDIIVALVEKGDTDLLQKGGGPTGGWPCVSPSGLARPGPASSNPATRHSLTGPDPRPGSMVGPRLRHTG</sequence>
<feature type="compositionally biased region" description="Polar residues" evidence="1">
    <location>
        <begin position="132"/>
        <end position="141"/>
    </location>
</feature>
<dbReference type="Proteomes" id="UP001352852">
    <property type="component" value="Unassembled WGS sequence"/>
</dbReference>
<dbReference type="InterPro" id="IPR033490">
    <property type="entry name" value="LRP130"/>
</dbReference>
<dbReference type="PANTHER" id="PTHR46669">
    <property type="entry name" value="LEUCINE-RICH PPR MOTIF-CONTAINING PROTEIN, MITOCHONDRIAL"/>
    <property type="match status" value="1"/>
</dbReference>
<feature type="non-terminal residue" evidence="2">
    <location>
        <position position="1"/>
    </location>
</feature>
<proteinExistence type="predicted"/>
<comment type="caution">
    <text evidence="2">The sequence shown here is derived from an EMBL/GenBank/DDBJ whole genome shotgun (WGS) entry which is preliminary data.</text>
</comment>
<dbReference type="PANTHER" id="PTHR46669:SF1">
    <property type="entry name" value="LEUCINE-RICH PPR MOTIF-CONTAINING PROTEIN, MITOCHONDRIAL"/>
    <property type="match status" value="1"/>
</dbReference>
<evidence type="ECO:0000313" key="2">
    <source>
        <dbReference type="EMBL" id="MED6291011.1"/>
    </source>
</evidence>
<gene>
    <name evidence="2" type="ORF">CHARACLAT_019319</name>
</gene>
<protein>
    <submittedName>
        <fullName evidence="2">Uncharacterized protein</fullName>
    </submittedName>
</protein>
<evidence type="ECO:0000256" key="1">
    <source>
        <dbReference type="SAM" id="MobiDB-lite"/>
    </source>
</evidence>